<keyword evidence="5" id="KW-1185">Reference proteome</keyword>
<dbReference type="SUPFAM" id="SSF53822">
    <property type="entry name" value="Periplasmic binding protein-like I"/>
    <property type="match status" value="1"/>
</dbReference>
<dbReference type="OrthoDB" id="199022at2157"/>
<dbReference type="InterPro" id="IPR051010">
    <property type="entry name" value="BCAA_transport"/>
</dbReference>
<dbReference type="InterPro" id="IPR028082">
    <property type="entry name" value="Peripla_BP_I"/>
</dbReference>
<gene>
    <name evidence="4" type="ORF">C453_19010</name>
</gene>
<evidence type="ECO:0000313" key="5">
    <source>
        <dbReference type="Proteomes" id="UP000011612"/>
    </source>
</evidence>
<dbReference type="PANTHER" id="PTHR30483">
    <property type="entry name" value="LEUCINE-SPECIFIC-BINDING PROTEIN"/>
    <property type="match status" value="1"/>
</dbReference>
<dbReference type="Gene3D" id="3.40.50.2300">
    <property type="match status" value="2"/>
</dbReference>
<dbReference type="AlphaFoldDB" id="M0HBI7"/>
<dbReference type="PROSITE" id="PS51257">
    <property type="entry name" value="PROKAR_LIPOPROTEIN"/>
    <property type="match status" value="1"/>
</dbReference>
<name>M0HBI7_HALEO</name>
<feature type="domain" description="Leucine-binding protein" evidence="3">
    <location>
        <begin position="63"/>
        <end position="431"/>
    </location>
</feature>
<dbReference type="PATRIC" id="fig|1230453.4.peg.3783"/>
<reference evidence="4 5" key="1">
    <citation type="journal article" date="2014" name="PLoS Genet.">
        <title>Phylogenetically driven sequencing of extremely halophilic archaea reveals strategies for static and dynamic osmo-response.</title>
        <authorList>
            <person name="Becker E.A."/>
            <person name="Seitzer P.M."/>
            <person name="Tritt A."/>
            <person name="Larsen D."/>
            <person name="Krusor M."/>
            <person name="Yao A.I."/>
            <person name="Wu D."/>
            <person name="Madern D."/>
            <person name="Eisen J.A."/>
            <person name="Darling A.E."/>
            <person name="Facciotti M.T."/>
        </authorList>
    </citation>
    <scope>NUCLEOTIDE SEQUENCE [LARGE SCALE GENOMIC DNA]</scope>
    <source>
        <strain evidence="4 5">ATCC BAA-1513</strain>
    </source>
</reference>
<dbReference type="Pfam" id="PF13458">
    <property type="entry name" value="Peripla_BP_6"/>
    <property type="match status" value="1"/>
</dbReference>
<dbReference type="EMBL" id="AOLK01000024">
    <property type="protein sequence ID" value="ELZ81057.1"/>
    <property type="molecule type" value="Genomic_DNA"/>
</dbReference>
<sequence length="475" mass="49379">MVGNISRRKLLRTVPVAGLAGIAGCTGGSGDGDTATETSAETDGNTDTAQSDSGNGGGGSAGSVKIGVIQPLSGPLTYYGQQSLWGMFSGFAYKAGTDPIATAESGTQTVTVGDVDYELVIRDTELSADKAQSVATDLVQNESVDLLFGATSSAAADRVVKNVAKPSGTPMMVGPAASASITASSETCTDSVFRVNENTAMDARSGGKYVASETDVNAVYLLGADYSFGHAVVSNYRSVLEAEGIEIVGEKFVPQGYSEFEGLLDNAAEAGAEGVVGGFTAQTLPALITTFINGGYDMRLFGGFATEITNTVIGQTLQKALGKPLTKEKIAQQQFGPFTTRYHWNQYDNDINSAYVDMHTSTYGKVPDLLSAGQFTAASALVQAVEESGSTEGADIAAALRGMTVADTPKGNDGYTFQTYNNQARSEMTIADPVPTTDEWTDQWGAAIMPSAPVARIAADEVTIPSDSPDMSCRL</sequence>
<keyword evidence="1" id="KW-0732">Signal</keyword>
<evidence type="ECO:0000259" key="3">
    <source>
        <dbReference type="Pfam" id="PF13458"/>
    </source>
</evidence>
<evidence type="ECO:0000256" key="2">
    <source>
        <dbReference type="SAM" id="MobiDB-lite"/>
    </source>
</evidence>
<dbReference type="STRING" id="1230453.C453_19010"/>
<feature type="region of interest" description="Disordered" evidence="2">
    <location>
        <begin position="27"/>
        <end position="60"/>
    </location>
</feature>
<evidence type="ECO:0000256" key="1">
    <source>
        <dbReference type="ARBA" id="ARBA00022729"/>
    </source>
</evidence>
<dbReference type="Proteomes" id="UP000011612">
    <property type="component" value="Unassembled WGS sequence"/>
</dbReference>
<accession>M0HBI7</accession>
<dbReference type="InterPro" id="IPR028081">
    <property type="entry name" value="Leu-bd"/>
</dbReference>
<feature type="compositionally biased region" description="Polar residues" evidence="2">
    <location>
        <begin position="35"/>
        <end position="50"/>
    </location>
</feature>
<protein>
    <submittedName>
        <fullName evidence="4">Amino acid/amide ABC transporter substrate-binding protein, haat family</fullName>
    </submittedName>
</protein>
<organism evidence="4 5">
    <name type="scientific">Haloferax elongans ATCC BAA-1513</name>
    <dbReference type="NCBI Taxonomy" id="1230453"/>
    <lineage>
        <taxon>Archaea</taxon>
        <taxon>Methanobacteriati</taxon>
        <taxon>Methanobacteriota</taxon>
        <taxon>Stenosarchaea group</taxon>
        <taxon>Halobacteria</taxon>
        <taxon>Halobacteriales</taxon>
        <taxon>Haloferacaceae</taxon>
        <taxon>Haloferax</taxon>
    </lineage>
</organism>
<evidence type="ECO:0000313" key="4">
    <source>
        <dbReference type="EMBL" id="ELZ81057.1"/>
    </source>
</evidence>
<dbReference type="PANTHER" id="PTHR30483:SF6">
    <property type="entry name" value="PERIPLASMIC BINDING PROTEIN OF ABC TRANSPORTER FOR NATURAL AMINO ACIDS"/>
    <property type="match status" value="1"/>
</dbReference>
<dbReference type="RefSeq" id="WP_008327122.1">
    <property type="nucleotide sequence ID" value="NZ_AOLK01000024.1"/>
</dbReference>
<proteinExistence type="predicted"/>
<comment type="caution">
    <text evidence="4">The sequence shown here is derived from an EMBL/GenBank/DDBJ whole genome shotgun (WGS) entry which is preliminary data.</text>
</comment>